<name>A0A397UFB8_9GLOM</name>
<sequence>MSKRKKYTINLLFCGYLVEDLHFGPFCYNWWVSRPSEKNNNPCFLFPVRLQSKILIVLNDYDFIIEVGQLNSQFGPHPSYICKCNGIQSELCETPTTAISTVYRQIFKLKTNFLRPEIMGYDTPKIVQEYLNELPFRFKFWSRSMNPDADKALLTKFNIRGGNSKCRILSVIANAFTYEEIKENLGVSNDAINAARYHANIYGPGGKVVNKPLVTHEKMLAGKEQQI</sequence>
<keyword evidence="2" id="KW-1185">Reference proteome</keyword>
<dbReference type="Proteomes" id="UP000266673">
    <property type="component" value="Unassembled WGS sequence"/>
</dbReference>
<reference evidence="1 2" key="1">
    <citation type="submission" date="2018-06" db="EMBL/GenBank/DDBJ databases">
        <title>Comparative genomics reveals the genomic features of Rhizophagus irregularis, R. cerebriforme, R. diaphanum and Gigaspora rosea, and their symbiotic lifestyle signature.</title>
        <authorList>
            <person name="Morin E."/>
            <person name="San Clemente H."/>
            <person name="Chen E.C.H."/>
            <person name="De La Providencia I."/>
            <person name="Hainaut M."/>
            <person name="Kuo A."/>
            <person name="Kohler A."/>
            <person name="Murat C."/>
            <person name="Tang N."/>
            <person name="Roy S."/>
            <person name="Loubradou J."/>
            <person name="Henrissat B."/>
            <person name="Grigoriev I.V."/>
            <person name="Corradi N."/>
            <person name="Roux C."/>
            <person name="Martin F.M."/>
        </authorList>
    </citation>
    <scope>NUCLEOTIDE SEQUENCE [LARGE SCALE GENOMIC DNA]</scope>
    <source>
        <strain evidence="1 2">DAOM 194757</strain>
    </source>
</reference>
<evidence type="ECO:0000313" key="2">
    <source>
        <dbReference type="Proteomes" id="UP000266673"/>
    </source>
</evidence>
<organism evidence="1 2">
    <name type="scientific">Gigaspora rosea</name>
    <dbReference type="NCBI Taxonomy" id="44941"/>
    <lineage>
        <taxon>Eukaryota</taxon>
        <taxon>Fungi</taxon>
        <taxon>Fungi incertae sedis</taxon>
        <taxon>Mucoromycota</taxon>
        <taxon>Glomeromycotina</taxon>
        <taxon>Glomeromycetes</taxon>
        <taxon>Diversisporales</taxon>
        <taxon>Gigasporaceae</taxon>
        <taxon>Gigaspora</taxon>
    </lineage>
</organism>
<gene>
    <name evidence="1" type="ORF">C2G38_2210083</name>
</gene>
<dbReference type="OrthoDB" id="2367707at2759"/>
<accession>A0A397UFB8</accession>
<dbReference type="AlphaFoldDB" id="A0A397UFB8"/>
<protein>
    <submittedName>
        <fullName evidence="1">Uncharacterized protein</fullName>
    </submittedName>
</protein>
<evidence type="ECO:0000313" key="1">
    <source>
        <dbReference type="EMBL" id="RIB08995.1"/>
    </source>
</evidence>
<proteinExistence type="predicted"/>
<comment type="caution">
    <text evidence="1">The sequence shown here is derived from an EMBL/GenBank/DDBJ whole genome shotgun (WGS) entry which is preliminary data.</text>
</comment>
<dbReference type="EMBL" id="QKWP01001430">
    <property type="protein sequence ID" value="RIB08995.1"/>
    <property type="molecule type" value="Genomic_DNA"/>
</dbReference>